<dbReference type="EMBL" id="JARBHB010000003">
    <property type="protein sequence ID" value="KAJ8888653.1"/>
    <property type="molecule type" value="Genomic_DNA"/>
</dbReference>
<dbReference type="InterPro" id="IPR012337">
    <property type="entry name" value="RNaseH-like_sf"/>
</dbReference>
<keyword evidence="2" id="KW-1185">Reference proteome</keyword>
<comment type="caution">
    <text evidence="1">The sequence shown here is derived from an EMBL/GenBank/DDBJ whole genome shotgun (WGS) entry which is preliminary data.</text>
</comment>
<proteinExistence type="predicted"/>
<organism evidence="1 2">
    <name type="scientific">Dryococelus australis</name>
    <dbReference type="NCBI Taxonomy" id="614101"/>
    <lineage>
        <taxon>Eukaryota</taxon>
        <taxon>Metazoa</taxon>
        <taxon>Ecdysozoa</taxon>
        <taxon>Arthropoda</taxon>
        <taxon>Hexapoda</taxon>
        <taxon>Insecta</taxon>
        <taxon>Pterygota</taxon>
        <taxon>Neoptera</taxon>
        <taxon>Polyneoptera</taxon>
        <taxon>Phasmatodea</taxon>
        <taxon>Verophasmatodea</taxon>
        <taxon>Anareolatae</taxon>
        <taxon>Phasmatidae</taxon>
        <taxon>Eurycanthinae</taxon>
        <taxon>Dryococelus</taxon>
    </lineage>
</organism>
<evidence type="ECO:0000313" key="2">
    <source>
        <dbReference type="Proteomes" id="UP001159363"/>
    </source>
</evidence>
<dbReference type="SUPFAM" id="SSF53098">
    <property type="entry name" value="Ribonuclease H-like"/>
    <property type="match status" value="1"/>
</dbReference>
<protein>
    <recommendedName>
        <fullName evidence="3">Transposase</fullName>
    </recommendedName>
</protein>
<name>A0ABQ9HXX2_9NEOP</name>
<evidence type="ECO:0008006" key="3">
    <source>
        <dbReference type="Google" id="ProtNLM"/>
    </source>
</evidence>
<gene>
    <name evidence="1" type="ORF">PR048_008145</name>
</gene>
<evidence type="ECO:0000313" key="1">
    <source>
        <dbReference type="EMBL" id="KAJ8888653.1"/>
    </source>
</evidence>
<dbReference type="Proteomes" id="UP001159363">
    <property type="component" value="Chromosome 3"/>
</dbReference>
<reference evidence="1 2" key="1">
    <citation type="submission" date="2023-02" db="EMBL/GenBank/DDBJ databases">
        <title>LHISI_Scaffold_Assembly.</title>
        <authorList>
            <person name="Stuart O.P."/>
            <person name="Cleave R."/>
            <person name="Magrath M.J.L."/>
            <person name="Mikheyev A.S."/>
        </authorList>
    </citation>
    <scope>NUCLEOTIDE SEQUENCE [LARGE SCALE GENOMIC DNA]</scope>
    <source>
        <strain evidence="1">Daus_M_001</strain>
        <tissue evidence="1">Leg muscle</tissue>
    </source>
</reference>
<accession>A0ABQ9HXX2</accession>
<sequence>MKNHTLECSHFPGQHTGSAIYYKLCQLTSNWGISLPLTQIPIYVGSDNARNMSNALTGKPVEHLSCAAHSLQLAVRDAVVEREATITPKKLSLPENSLFQMVDTRWNSSKKKQCLLIAKLWKRMFDSTGMELDCRYVTILQPLFLATKELCRENVPTLSMVRPILYGIEGFLKNYISSRTGDQGSGIRLARALLKSLND</sequence>